<dbReference type="RefSeq" id="WP_002368283.1">
    <property type="nucleotide sequence ID" value="NZ_AP026721.1"/>
</dbReference>
<keyword evidence="4 5" id="KW-0720">Serine protease</keyword>
<dbReference type="PROSITE" id="PS00138">
    <property type="entry name" value="SUBTILASE_SER"/>
    <property type="match status" value="1"/>
</dbReference>
<dbReference type="GO" id="GO:0006508">
    <property type="term" value="P:proteolysis"/>
    <property type="evidence" value="ECO:0007669"/>
    <property type="project" value="UniProtKB-KW"/>
</dbReference>
<dbReference type="EMBL" id="WVTJ01000041">
    <property type="protein sequence ID" value="MXS53872.1"/>
    <property type="molecule type" value="Genomic_DNA"/>
</dbReference>
<evidence type="ECO:0000259" key="7">
    <source>
        <dbReference type="Pfam" id="PF00082"/>
    </source>
</evidence>
<name>A0A2P6AWB8_ENTFL</name>
<dbReference type="EC" id="3.4.21.-" evidence="10"/>
<dbReference type="PROSITE" id="PS00136">
    <property type="entry name" value="SUBTILASE_ASP"/>
    <property type="match status" value="1"/>
</dbReference>
<keyword evidence="2 5" id="KW-0645">Protease</keyword>
<feature type="active site" description="Charge relay system" evidence="5">
    <location>
        <position position="359"/>
    </location>
</feature>
<evidence type="ECO:0000256" key="6">
    <source>
        <dbReference type="RuleBase" id="RU003355"/>
    </source>
</evidence>
<accession>A0A2P6AWB8</accession>
<dbReference type="Pfam" id="PF00082">
    <property type="entry name" value="Peptidase_S8"/>
    <property type="match status" value="1"/>
</dbReference>
<dbReference type="EMBL" id="UGIX01000007">
    <property type="protein sequence ID" value="STQ83172.1"/>
    <property type="molecule type" value="Genomic_DNA"/>
</dbReference>
<dbReference type="InterPro" id="IPR050131">
    <property type="entry name" value="Peptidase_S8_subtilisin-like"/>
</dbReference>
<evidence type="ECO:0000313" key="13">
    <source>
        <dbReference type="Proteomes" id="UP000429730"/>
    </source>
</evidence>
<keyword evidence="3 5" id="KW-0378">Hydrolase</keyword>
<proteinExistence type="evidence at protein level"/>
<dbReference type="InterPro" id="IPR023827">
    <property type="entry name" value="Peptidase_S8_Asp-AS"/>
</dbReference>
<sequence>MKKRGLTYILISYIFLTLGTTGYASDLSNNISFFIDNSQTTAIEEIESELSSEKVDYIQEIGLVSFKNLDDSDRKFIGKYFNVSEGKKLPDFKPEEVNSSILNINILNKDFKSFNWPYKKILSHIDPVKEQLGKDITIALIDSGIDRLHPNLQDNNLRLKNYVNDIELDEYGHGTQVAGVIDTIAPRVNLNSYKVMDGTDGNSINMLKAIVDATNDQVDIINVSLGSYKNMEIDDERFTVEAFRKAVNYARKNNILIVASAGNESRDISTGNEKHIPGGLESVITVGATKKSGDIADYSNYGSNVSIYGPAGGYGDNYKITGQIDAREMMMTYYPTSLVSPLGKAADFPDGYTLSFGTSLATPEVSAALAAIMSKNVDNSKDSNEVLNTLFENADSFIDKNSMLKYKEVRIK</sequence>
<evidence type="ECO:0000313" key="9">
    <source>
        <dbReference type="EMBL" id="PTN76689.1"/>
    </source>
</evidence>
<dbReference type="PDB" id="9EKQ">
    <property type="method" value="X-ray"/>
    <property type="resolution" value="1.30 A"/>
    <property type="chains" value="A=27-412"/>
</dbReference>
<reference evidence="10 12" key="2">
    <citation type="submission" date="2018-06" db="EMBL/GenBank/DDBJ databases">
        <authorList>
            <consortium name="Pathogen Informatics"/>
            <person name="Doyle S."/>
        </authorList>
    </citation>
    <scope>NUCLEOTIDE SEQUENCE [LARGE SCALE GENOMIC DNA]</scope>
    <source>
        <strain evidence="10 12">NCTC13379</strain>
    </source>
</reference>
<comment type="similarity">
    <text evidence="1 5 6">Belongs to the peptidase S8 family.</text>
</comment>
<evidence type="ECO:0000313" key="10">
    <source>
        <dbReference type="EMBL" id="STQ83172.1"/>
    </source>
</evidence>
<dbReference type="Proteomes" id="UP000244140">
    <property type="component" value="Unassembled WGS sequence"/>
</dbReference>
<dbReference type="Gene3D" id="3.40.50.200">
    <property type="entry name" value="Peptidase S8/S53 domain"/>
    <property type="match status" value="1"/>
</dbReference>
<protein>
    <submittedName>
        <fullName evidence="9">Hemolysin activation protein HecB</fullName>
    </submittedName>
    <submittedName>
        <fullName evidence="10">Major intracellular serine protease</fullName>
        <ecNumber evidence="10">3.4.21.-</ecNumber>
    </submittedName>
    <submittedName>
        <fullName evidence="8">S8 family serine peptidase</fullName>
    </submittedName>
</protein>
<evidence type="ECO:0000256" key="4">
    <source>
        <dbReference type="ARBA" id="ARBA00022825"/>
    </source>
</evidence>
<evidence type="ECO:0007829" key="14">
    <source>
        <dbReference type="PDB" id="9EKQ"/>
    </source>
</evidence>
<reference evidence="8 13" key="3">
    <citation type="submission" date="2019-04" db="EMBL/GenBank/DDBJ databases">
        <title>Step-wise assembly of the neonatal virome modulated by breast feeding.</title>
        <authorList>
            <person name="Liang G."/>
            <person name="Bushman F."/>
        </authorList>
    </citation>
    <scope>NUCLEOTIDE SEQUENCE [LARGE SCALE GENOMIC DNA]</scope>
    <source>
        <strain evidence="8 13">E3754</strain>
    </source>
</reference>
<evidence type="ECO:0000256" key="1">
    <source>
        <dbReference type="ARBA" id="ARBA00011073"/>
    </source>
</evidence>
<dbReference type="EMBL" id="PZZH01000001">
    <property type="protein sequence ID" value="PTN76689.1"/>
    <property type="molecule type" value="Genomic_DNA"/>
</dbReference>
<evidence type="ECO:0000256" key="3">
    <source>
        <dbReference type="ARBA" id="ARBA00022801"/>
    </source>
</evidence>
<dbReference type="PROSITE" id="PS51892">
    <property type="entry name" value="SUBTILASE"/>
    <property type="match status" value="1"/>
</dbReference>
<dbReference type="GO" id="GO:0004252">
    <property type="term" value="F:serine-type endopeptidase activity"/>
    <property type="evidence" value="ECO:0007669"/>
    <property type="project" value="UniProtKB-UniRule"/>
</dbReference>
<evidence type="ECO:0000313" key="8">
    <source>
        <dbReference type="EMBL" id="MXS53872.1"/>
    </source>
</evidence>
<evidence type="ECO:0000313" key="12">
    <source>
        <dbReference type="Proteomes" id="UP000254396"/>
    </source>
</evidence>
<organism evidence="9 11">
    <name type="scientific">Enterococcus faecalis</name>
    <name type="common">Streptococcus faecalis</name>
    <dbReference type="NCBI Taxonomy" id="1351"/>
    <lineage>
        <taxon>Bacteria</taxon>
        <taxon>Bacillati</taxon>
        <taxon>Bacillota</taxon>
        <taxon>Bacilli</taxon>
        <taxon>Lactobacillales</taxon>
        <taxon>Enterococcaceae</taxon>
        <taxon>Enterococcus</taxon>
    </lineage>
</organism>
<evidence type="ECO:0000256" key="5">
    <source>
        <dbReference type="PROSITE-ProRule" id="PRU01240"/>
    </source>
</evidence>
<reference evidence="14" key="4">
    <citation type="submission" date="2024-12" db="PDB data bank">
        <title>Combatting Virulent Gut Bacteria by Inhibiting the Biosynthesis of a Two-component Lanthipeptide Toxin.</title>
        <authorList>
            <person name="Moreira R."/>
            <person name="Chakraborty B."/>
            <person name="Yang Y."/>
            <person name="Padhi C."/>
            <person name="Gilmore M.S."/>
            <person name="Nair S.K."/>
            <person name="van der Donk W.A."/>
        </authorList>
    </citation>
    <scope>X-RAY CRYSTALLOGRAPHY (1.30 ANGSTROMS) OF 27-412</scope>
</reference>
<dbReference type="PRINTS" id="PR00723">
    <property type="entry name" value="SUBTILISIN"/>
</dbReference>
<dbReference type="PANTHER" id="PTHR43806">
    <property type="entry name" value="PEPTIDASE S8"/>
    <property type="match status" value="1"/>
</dbReference>
<dbReference type="Proteomes" id="UP000429730">
    <property type="component" value="Unassembled WGS sequence"/>
</dbReference>
<dbReference type="SUPFAM" id="SSF52743">
    <property type="entry name" value="Subtilisin-like"/>
    <property type="match status" value="1"/>
</dbReference>
<comment type="caution">
    <text evidence="9">The sequence shown here is derived from an EMBL/GenBank/DDBJ whole genome shotgun (WGS) entry which is preliminary data.</text>
</comment>
<dbReference type="PANTHER" id="PTHR43806:SF11">
    <property type="entry name" value="CEREVISIN-RELATED"/>
    <property type="match status" value="1"/>
</dbReference>
<dbReference type="InterPro" id="IPR023828">
    <property type="entry name" value="Peptidase_S8_Ser-AS"/>
</dbReference>
<feature type="active site" description="Charge relay system" evidence="5">
    <location>
        <position position="173"/>
    </location>
</feature>
<feature type="active site" description="Charge relay system" evidence="5">
    <location>
        <position position="142"/>
    </location>
</feature>
<dbReference type="InterPro" id="IPR008357">
    <property type="entry name" value="Lanit_process"/>
</dbReference>
<evidence type="ECO:0000313" key="11">
    <source>
        <dbReference type="Proteomes" id="UP000244140"/>
    </source>
</evidence>
<reference evidence="9 11" key="1">
    <citation type="submission" date="2018-04" db="EMBL/GenBank/DDBJ databases">
        <authorList>
            <person name="Van Tyne D."/>
        </authorList>
    </citation>
    <scope>NUCLEOTIDE SEQUENCE [LARGE SCALE GENOMIC DNA]</scope>
    <source>
        <strain evidence="9 11">B2535</strain>
    </source>
</reference>
<gene>
    <name evidence="10" type="primary">isp</name>
    <name evidence="9" type="ORF">DAI13_02580</name>
    <name evidence="8" type="ORF">GTI81_14320</name>
    <name evidence="10" type="ORF">NCTC13379_03619</name>
</gene>
<feature type="domain" description="Peptidase S8/S53" evidence="7">
    <location>
        <begin position="133"/>
        <end position="394"/>
    </location>
</feature>
<evidence type="ECO:0000256" key="2">
    <source>
        <dbReference type="ARBA" id="ARBA00022670"/>
    </source>
</evidence>
<dbReference type="AlphaFoldDB" id="A0A2P6AWB8"/>
<dbReference type="InterPro" id="IPR000209">
    <property type="entry name" value="Peptidase_S8/S53_dom"/>
</dbReference>
<dbReference type="PRINTS" id="PR01779">
    <property type="entry name" value="LANTIPROCESS"/>
</dbReference>
<dbReference type="Proteomes" id="UP000254396">
    <property type="component" value="Unassembled WGS sequence"/>
</dbReference>
<dbReference type="InterPro" id="IPR036852">
    <property type="entry name" value="Peptidase_S8/S53_dom_sf"/>
</dbReference>
<dbReference type="InterPro" id="IPR015500">
    <property type="entry name" value="Peptidase_S8_subtilisin-rel"/>
</dbReference>
<keyword evidence="14" id="KW-0002">3D-structure</keyword>